<dbReference type="InterPro" id="IPR014347">
    <property type="entry name" value="Tautomerase/MIF_sf"/>
</dbReference>
<accession>A0A0U5AQ64</accession>
<name>A0A0U5AQ64_9BACL</name>
<gene>
    <name evidence="1" type="ORF">CB4_00013</name>
</gene>
<proteinExistence type="predicted"/>
<sequence length="115" mass="13262">MPFLRFAGVEKDRLQELAPSIIREVARTIQISEEKIKIELLAIEQITNTPPSLEISMFQREQSKHDTLAARLYELLKRNGYATIHIFFVILTPSLYYKEGSPLKEIAEPISAKLY</sequence>
<organism evidence="1 2">
    <name type="scientific">Aneurinibacillus soli</name>
    <dbReference type="NCBI Taxonomy" id="1500254"/>
    <lineage>
        <taxon>Bacteria</taxon>
        <taxon>Bacillati</taxon>
        <taxon>Bacillota</taxon>
        <taxon>Bacilli</taxon>
        <taxon>Bacillales</taxon>
        <taxon>Paenibacillaceae</taxon>
        <taxon>Aneurinibacillus group</taxon>
        <taxon>Aneurinibacillus</taxon>
    </lineage>
</organism>
<dbReference type="Gene3D" id="3.30.429.10">
    <property type="entry name" value="Macrophage Migration Inhibitory Factor"/>
    <property type="match status" value="1"/>
</dbReference>
<dbReference type="InterPro" id="IPR015017">
    <property type="entry name" value="DUF1904"/>
</dbReference>
<dbReference type="KEGG" id="asoc:CB4_00013"/>
<protein>
    <submittedName>
        <fullName evidence="1">Uncharacterized protein</fullName>
    </submittedName>
</protein>
<dbReference type="SUPFAM" id="SSF55331">
    <property type="entry name" value="Tautomerase/MIF"/>
    <property type="match status" value="1"/>
</dbReference>
<evidence type="ECO:0000313" key="1">
    <source>
        <dbReference type="EMBL" id="BAU25962.1"/>
    </source>
</evidence>
<dbReference type="RefSeq" id="WP_096463056.1">
    <property type="nucleotide sequence ID" value="NZ_AP017312.1"/>
</dbReference>
<dbReference type="Pfam" id="PF08921">
    <property type="entry name" value="DUF1904"/>
    <property type="match status" value="1"/>
</dbReference>
<dbReference type="EMBL" id="AP017312">
    <property type="protein sequence ID" value="BAU25962.1"/>
    <property type="molecule type" value="Genomic_DNA"/>
</dbReference>
<dbReference type="Proteomes" id="UP000217696">
    <property type="component" value="Chromosome"/>
</dbReference>
<dbReference type="AlphaFoldDB" id="A0A0U5AQ64"/>
<keyword evidence="2" id="KW-1185">Reference proteome</keyword>
<evidence type="ECO:0000313" key="2">
    <source>
        <dbReference type="Proteomes" id="UP000217696"/>
    </source>
</evidence>
<dbReference type="OrthoDB" id="5397257at2"/>
<reference evidence="1 2" key="1">
    <citation type="submission" date="2015-12" db="EMBL/GenBank/DDBJ databases">
        <title>Genome sequence of Aneurinibacillus soli.</title>
        <authorList>
            <person name="Lee J.S."/>
            <person name="Lee K.C."/>
            <person name="Kim K.K."/>
            <person name="Lee B.W."/>
        </authorList>
    </citation>
    <scope>NUCLEOTIDE SEQUENCE [LARGE SCALE GENOMIC DNA]</scope>
    <source>
        <strain evidence="1 2">CB4</strain>
    </source>
</reference>